<dbReference type="AlphaFoldDB" id="A0A2P2MXF8"/>
<name>A0A2P2MXF8_RHIMU</name>
<accession>A0A2P2MXF8</accession>
<evidence type="ECO:0000313" key="1">
    <source>
        <dbReference type="EMBL" id="MBX34907.1"/>
    </source>
</evidence>
<proteinExistence type="predicted"/>
<reference evidence="1" key="1">
    <citation type="submission" date="2018-02" db="EMBL/GenBank/DDBJ databases">
        <title>Rhizophora mucronata_Transcriptome.</title>
        <authorList>
            <person name="Meera S.P."/>
            <person name="Sreeshan A."/>
            <person name="Augustine A."/>
        </authorList>
    </citation>
    <scope>NUCLEOTIDE SEQUENCE</scope>
    <source>
        <tissue evidence="1">Leaf</tissue>
    </source>
</reference>
<sequence length="33" mass="3703">MVTGKINSQLLWLLDTDQNAFSLLGSCYTFLPL</sequence>
<protein>
    <submittedName>
        <fullName evidence="1">Uncharacterized protein</fullName>
    </submittedName>
</protein>
<dbReference type="EMBL" id="GGEC01054423">
    <property type="protein sequence ID" value="MBX34907.1"/>
    <property type="molecule type" value="Transcribed_RNA"/>
</dbReference>
<organism evidence="1">
    <name type="scientific">Rhizophora mucronata</name>
    <name type="common">Asiatic mangrove</name>
    <dbReference type="NCBI Taxonomy" id="61149"/>
    <lineage>
        <taxon>Eukaryota</taxon>
        <taxon>Viridiplantae</taxon>
        <taxon>Streptophyta</taxon>
        <taxon>Embryophyta</taxon>
        <taxon>Tracheophyta</taxon>
        <taxon>Spermatophyta</taxon>
        <taxon>Magnoliopsida</taxon>
        <taxon>eudicotyledons</taxon>
        <taxon>Gunneridae</taxon>
        <taxon>Pentapetalae</taxon>
        <taxon>rosids</taxon>
        <taxon>fabids</taxon>
        <taxon>Malpighiales</taxon>
        <taxon>Rhizophoraceae</taxon>
        <taxon>Rhizophora</taxon>
    </lineage>
</organism>